<evidence type="ECO:0000313" key="1">
    <source>
        <dbReference type="EMBL" id="KAI5681268.1"/>
    </source>
</evidence>
<reference evidence="2" key="1">
    <citation type="journal article" date="2023" name="Nat. Plants">
        <title>Single-cell RNA sequencing provides a high-resolution roadmap for understanding the multicellular compartmentation of specialized metabolism.</title>
        <authorList>
            <person name="Sun S."/>
            <person name="Shen X."/>
            <person name="Li Y."/>
            <person name="Li Y."/>
            <person name="Wang S."/>
            <person name="Li R."/>
            <person name="Zhang H."/>
            <person name="Shen G."/>
            <person name="Guo B."/>
            <person name="Wei J."/>
            <person name="Xu J."/>
            <person name="St-Pierre B."/>
            <person name="Chen S."/>
            <person name="Sun C."/>
        </authorList>
    </citation>
    <scope>NUCLEOTIDE SEQUENCE [LARGE SCALE GENOMIC DNA]</scope>
</reference>
<dbReference type="EMBL" id="CM044701">
    <property type="protein sequence ID" value="KAI5681268.1"/>
    <property type="molecule type" value="Genomic_DNA"/>
</dbReference>
<gene>
    <name evidence="1" type="ORF">M9H77_02495</name>
</gene>
<organism evidence="1 2">
    <name type="scientific">Catharanthus roseus</name>
    <name type="common">Madagascar periwinkle</name>
    <name type="synonym">Vinca rosea</name>
    <dbReference type="NCBI Taxonomy" id="4058"/>
    <lineage>
        <taxon>Eukaryota</taxon>
        <taxon>Viridiplantae</taxon>
        <taxon>Streptophyta</taxon>
        <taxon>Embryophyta</taxon>
        <taxon>Tracheophyta</taxon>
        <taxon>Spermatophyta</taxon>
        <taxon>Magnoliopsida</taxon>
        <taxon>eudicotyledons</taxon>
        <taxon>Gunneridae</taxon>
        <taxon>Pentapetalae</taxon>
        <taxon>asterids</taxon>
        <taxon>lamiids</taxon>
        <taxon>Gentianales</taxon>
        <taxon>Apocynaceae</taxon>
        <taxon>Rauvolfioideae</taxon>
        <taxon>Vinceae</taxon>
        <taxon>Catharanthinae</taxon>
        <taxon>Catharanthus</taxon>
    </lineage>
</organism>
<keyword evidence="2" id="KW-1185">Reference proteome</keyword>
<protein>
    <submittedName>
        <fullName evidence="1">Uncharacterized protein</fullName>
    </submittedName>
</protein>
<accession>A0ACC0C925</accession>
<comment type="caution">
    <text evidence="1">The sequence shown here is derived from an EMBL/GenBank/DDBJ whole genome shotgun (WGS) entry which is preliminary data.</text>
</comment>
<dbReference type="Proteomes" id="UP001060085">
    <property type="component" value="Linkage Group LG01"/>
</dbReference>
<proteinExistence type="predicted"/>
<sequence>MGREAKRYFLALVIIAISVEFLCYASSTSTQWKAKKKKSCNNMYEGNWVYDPSYPLYNSSNCPFIRKEFGCLKYGRPDQRYLNYRWQPKQCKLPGFDGKDFLRRVKGKNIMFVGDSLILNQWQSLICLLHAAVPQYSTIIQDINGSISTVTFKDYGVSVSLQTSQYLVDIEQEKIGRVMKLNSLKSGEIWKEMDILIFNSWLWWYRRGIKQPWDFIEIDEKIMKDMDRMVAFRTGLTTWANWVDSDVDTNKTKVFFQGISPSHYNGTEWNKSGVSNCLKETTPLTESIYPGGSPLAEAVLKTVLVGVSKPVHLLDITLLSQMRKDGHPSIYNGFGGMDCTHWCVAGVIDTWNQLLYAALM</sequence>
<evidence type="ECO:0000313" key="2">
    <source>
        <dbReference type="Proteomes" id="UP001060085"/>
    </source>
</evidence>
<name>A0ACC0C925_CATRO</name>